<evidence type="ECO:0000313" key="2">
    <source>
        <dbReference type="Proteomes" id="UP001283361"/>
    </source>
</evidence>
<accession>A0AAE0XSC1</accession>
<gene>
    <name evidence="1" type="ORF">RRG08_050516</name>
</gene>
<keyword evidence="2" id="KW-1185">Reference proteome</keyword>
<evidence type="ECO:0000313" key="1">
    <source>
        <dbReference type="EMBL" id="KAK3707701.1"/>
    </source>
</evidence>
<protein>
    <submittedName>
        <fullName evidence="1">Uncharacterized protein</fullName>
    </submittedName>
</protein>
<name>A0AAE0XSC1_9GAST</name>
<comment type="caution">
    <text evidence="1">The sequence shown here is derived from an EMBL/GenBank/DDBJ whole genome shotgun (WGS) entry which is preliminary data.</text>
</comment>
<proteinExistence type="predicted"/>
<dbReference type="AlphaFoldDB" id="A0AAE0XSC1"/>
<sequence length="71" mass="7762">MCDYSGLEAECPVSQGLDQLSTSSRSPSVMFDSMDLTRWKLPGLGDVATRECVTSRTVTSFSSEGKGRFDF</sequence>
<organism evidence="1 2">
    <name type="scientific">Elysia crispata</name>
    <name type="common">lettuce slug</name>
    <dbReference type="NCBI Taxonomy" id="231223"/>
    <lineage>
        <taxon>Eukaryota</taxon>
        <taxon>Metazoa</taxon>
        <taxon>Spiralia</taxon>
        <taxon>Lophotrochozoa</taxon>
        <taxon>Mollusca</taxon>
        <taxon>Gastropoda</taxon>
        <taxon>Heterobranchia</taxon>
        <taxon>Euthyneura</taxon>
        <taxon>Panpulmonata</taxon>
        <taxon>Sacoglossa</taxon>
        <taxon>Placobranchoidea</taxon>
        <taxon>Plakobranchidae</taxon>
        <taxon>Elysia</taxon>
    </lineage>
</organism>
<reference evidence="1" key="1">
    <citation type="journal article" date="2023" name="G3 (Bethesda)">
        <title>A reference genome for the long-term kleptoplast-retaining sea slug Elysia crispata morphotype clarki.</title>
        <authorList>
            <person name="Eastman K.E."/>
            <person name="Pendleton A.L."/>
            <person name="Shaikh M.A."/>
            <person name="Suttiyut T."/>
            <person name="Ogas R."/>
            <person name="Tomko P."/>
            <person name="Gavelis G."/>
            <person name="Widhalm J.R."/>
            <person name="Wisecaver J.H."/>
        </authorList>
    </citation>
    <scope>NUCLEOTIDE SEQUENCE</scope>
    <source>
        <strain evidence="1">ECLA1</strain>
    </source>
</reference>
<dbReference type="Proteomes" id="UP001283361">
    <property type="component" value="Unassembled WGS sequence"/>
</dbReference>
<dbReference type="EMBL" id="JAWDGP010007710">
    <property type="protein sequence ID" value="KAK3707701.1"/>
    <property type="molecule type" value="Genomic_DNA"/>
</dbReference>